<evidence type="ECO:0000256" key="13">
    <source>
        <dbReference type="ARBA" id="ARBA00093507"/>
    </source>
</evidence>
<evidence type="ECO:0000256" key="6">
    <source>
        <dbReference type="ARBA" id="ARBA00022553"/>
    </source>
</evidence>
<dbReference type="STRING" id="590646.G3AXH1"/>
<keyword evidence="7" id="KW-0832">Ubl conjugation</keyword>
<dbReference type="GO" id="GO:0005869">
    <property type="term" value="C:dynactin complex"/>
    <property type="evidence" value="ECO:0007669"/>
    <property type="project" value="InterPro"/>
</dbReference>
<evidence type="ECO:0000256" key="12">
    <source>
        <dbReference type="ARBA" id="ARBA00034864"/>
    </source>
</evidence>
<evidence type="ECO:0000256" key="5">
    <source>
        <dbReference type="ARBA" id="ARBA00022499"/>
    </source>
</evidence>
<evidence type="ECO:0000256" key="4">
    <source>
        <dbReference type="ARBA" id="ARBA00022490"/>
    </source>
</evidence>
<evidence type="ECO:0000256" key="2">
    <source>
        <dbReference type="ARBA" id="ARBA00004529"/>
    </source>
</evidence>
<evidence type="ECO:0000256" key="8">
    <source>
        <dbReference type="ARBA" id="ARBA00022990"/>
    </source>
</evidence>
<dbReference type="Pfam" id="PF05502">
    <property type="entry name" value="Dynactin_p62"/>
    <property type="match status" value="1"/>
</dbReference>
<keyword evidence="4" id="KW-0963">Cytoplasm</keyword>
<dbReference type="InterPro" id="IPR008603">
    <property type="entry name" value="DCTN4"/>
</dbReference>
<keyword evidence="6" id="KW-0597">Phosphoprotein</keyword>
<organism evidence="15">
    <name type="scientific">Candida tenuis (strain ATCC 10573 / BCRC 21748 / CBS 615 / JCM 9827 / NBRC 10315 / NRRL Y-1498 / VKM Y-70)</name>
    <name type="common">Yeast</name>
    <name type="synonym">Yamadazyma tenuis</name>
    <dbReference type="NCBI Taxonomy" id="590646"/>
    <lineage>
        <taxon>Eukaryota</taxon>
        <taxon>Fungi</taxon>
        <taxon>Dikarya</taxon>
        <taxon>Ascomycota</taxon>
        <taxon>Saccharomycotina</taxon>
        <taxon>Pichiomycetes</taxon>
        <taxon>Debaryomycetaceae</taxon>
        <taxon>Yamadazyma</taxon>
    </lineage>
</organism>
<evidence type="ECO:0000256" key="10">
    <source>
        <dbReference type="ARBA" id="ARBA00023212"/>
    </source>
</evidence>
<dbReference type="PANTHER" id="PTHR13034">
    <property type="entry name" value="DYNACTIN P62 SUBUNIT"/>
    <property type="match status" value="1"/>
</dbReference>
<dbReference type="eggNOG" id="KOG3896">
    <property type="taxonomic scope" value="Eukaryota"/>
</dbReference>
<evidence type="ECO:0000256" key="11">
    <source>
        <dbReference type="ARBA" id="ARBA00034776"/>
    </source>
</evidence>
<keyword evidence="15" id="KW-1185">Reference proteome</keyword>
<comment type="similarity">
    <text evidence="11">Belongs to the dynactin subunit 4 family.</text>
</comment>
<proteinExistence type="inferred from homology"/>
<keyword evidence="10" id="KW-0206">Cytoskeleton</keyword>
<sequence length="491" mass="55092">MSKVYANSHIYCSCSSRQATYTEVIENSKRCHSIHDLSFCPSCQVPKCKYCIQSQMTKKFCANCMRDYSNTDAIHCSNCSTCPLCASMLTVSLSDREVNGVVGKEFNFVCTGCDFVYGTDVITKPKSIFDIVKSEYHESNELSSLFSTSIELYKNRAKLEILNAQLVKDIKKGHKYKGASIDLIKKLEQMDLTVPEQNDFSQLDKLQLLLSSIKPEPIDEYEDVAQIDNQRIIKNQQMHSNVSLFSTYMNNNIVRPPASMFPNPMCLTSRNAQRCCDCSHNLLVPSDDLLSTKFEEKWNANDYLPILGVSPIINKEFQENLVSGKSYTFLVNIINPLPFSVDINLSVPHEYQSDSASINATIPVSDIKIGGLHPKDHIIRGIPTPYLTRETKLSRAELVMRLGKLNSNRNADTSLDVTDSLVDRNDNWCSIPLEVSIGSKPTMLGALKIPIFLTLQSRLPEIIKEKGLSKKTLSCGVWYVVNLGEFPIVSS</sequence>
<gene>
    <name evidence="14" type="ORF">CANTEDRAFT_100540</name>
</gene>
<comment type="subcellular location">
    <subcellularLocation>
        <location evidence="1">Cytoplasm</location>
        <location evidence="1">Cytoskeleton</location>
        <location evidence="1">Microtubule organizing center</location>
        <location evidence="1">Centrosome</location>
    </subcellularLocation>
    <subcellularLocation>
        <location evidence="2">Cytoplasm</location>
        <location evidence="2">Cytoskeleton</location>
        <location evidence="2">Stress fiber</location>
    </subcellularLocation>
    <subcellularLocation>
        <location evidence="3">Cytoplasm</location>
        <location evidence="3">Myofibril</location>
    </subcellularLocation>
</comment>
<dbReference type="HOGENOM" id="CLU_051239_0_0_1"/>
<accession>G3AXH1</accession>
<evidence type="ECO:0000313" key="15">
    <source>
        <dbReference type="Proteomes" id="UP000000707"/>
    </source>
</evidence>
<evidence type="ECO:0000256" key="9">
    <source>
        <dbReference type="ARBA" id="ARBA00023054"/>
    </source>
</evidence>
<dbReference type="PANTHER" id="PTHR13034:SF2">
    <property type="entry name" value="DYNACTIN SUBUNIT 4"/>
    <property type="match status" value="1"/>
</dbReference>
<keyword evidence="8" id="KW-0007">Acetylation</keyword>
<comment type="subunit">
    <text evidence="13">Subunit of dynactin, a multiprotein complex part of a tripartite complex with dynein and a adapter, such as BICDL1, BICD2 or HOOK3. The dynactin complex is built around ACTR1A/ACTB filament and consists of an actin-related filament composed of a shoulder domain, a pointed end and a barbed end. Its length is defined by its flexible shoulder domain. The soulder is composed of 2 DCTN1 subunits, 4 DCTN2 and 2 DCTN3. The 4 DCNT2 (via N-terminus) bind the ACTR1A filament and act as molecular rulers to determine the length. The pointed end is important for binding dynein-dynactin cargo adapters. Consists of 4 subunits: ACTR10, DCNT4, DCTN5 and DCTN6. The barbed end is composed of a CAPZA1:CAPZB heterodimers, which binds ACTR1A/ACTB filament and dynactin and stabilizes dynactin. Interacts with ATP7B, but not ATP7A, in a copper-dependent manner. Interacts with ANK2; this interaction is required for localization at costameres. Interacts with N4BP2L1.</text>
</comment>
<dbReference type="AlphaFoldDB" id="G3AXH1"/>
<dbReference type="OrthoDB" id="283815at2759"/>
<keyword evidence="5" id="KW-1017">Isopeptide bond</keyword>
<dbReference type="GO" id="GO:0001725">
    <property type="term" value="C:stress fiber"/>
    <property type="evidence" value="ECO:0007669"/>
    <property type="project" value="UniProtKB-SubCell"/>
</dbReference>
<dbReference type="Proteomes" id="UP000000707">
    <property type="component" value="Unassembled WGS sequence"/>
</dbReference>
<evidence type="ECO:0000256" key="7">
    <source>
        <dbReference type="ARBA" id="ARBA00022843"/>
    </source>
</evidence>
<evidence type="ECO:0000256" key="3">
    <source>
        <dbReference type="ARBA" id="ARBA00004657"/>
    </source>
</evidence>
<evidence type="ECO:0000313" key="14">
    <source>
        <dbReference type="EMBL" id="EGV66377.1"/>
    </source>
</evidence>
<protein>
    <recommendedName>
        <fullName evidence="12">Dynactin subunit 4</fullName>
    </recommendedName>
</protein>
<reference evidence="14 15" key="1">
    <citation type="journal article" date="2011" name="Proc. Natl. Acad. Sci. U.S.A.">
        <title>Comparative genomics of xylose-fermenting fungi for enhanced biofuel production.</title>
        <authorList>
            <person name="Wohlbach D.J."/>
            <person name="Kuo A."/>
            <person name="Sato T.K."/>
            <person name="Potts K.M."/>
            <person name="Salamov A.A."/>
            <person name="LaButti K.M."/>
            <person name="Sun H."/>
            <person name="Clum A."/>
            <person name="Pangilinan J.L."/>
            <person name="Lindquist E.A."/>
            <person name="Lucas S."/>
            <person name="Lapidus A."/>
            <person name="Jin M."/>
            <person name="Gunawan C."/>
            <person name="Balan V."/>
            <person name="Dale B.E."/>
            <person name="Jeffries T.W."/>
            <person name="Zinkel R."/>
            <person name="Barry K.W."/>
            <person name="Grigoriev I.V."/>
            <person name="Gasch A.P."/>
        </authorList>
    </citation>
    <scope>NUCLEOTIDE SEQUENCE [LARGE SCALE GENOMIC DNA]</scope>
    <source>
        <strain evidence="15">ATCC 10573 / BCRC 21748 / CBS 615 / JCM 9827 / NBRC 10315 / NRRL Y-1498 / VKM Y-70</strain>
    </source>
</reference>
<evidence type="ECO:0000256" key="1">
    <source>
        <dbReference type="ARBA" id="ARBA00004300"/>
    </source>
</evidence>
<keyword evidence="9" id="KW-0175">Coiled coil</keyword>
<name>G3AXH1_CANTC</name>
<dbReference type="EMBL" id="GL996510">
    <property type="protein sequence ID" value="EGV66377.1"/>
    <property type="molecule type" value="Genomic_DNA"/>
</dbReference>